<gene>
    <name evidence="5" type="ORF">PA905_24530</name>
</gene>
<dbReference type="GO" id="GO:0009401">
    <property type="term" value="P:phosphoenolpyruvate-dependent sugar phosphotransferase system"/>
    <property type="evidence" value="ECO:0007669"/>
    <property type="project" value="UniProtKB-KW"/>
</dbReference>
<accession>A0A4P6A0H4</accession>
<dbReference type="RefSeq" id="WP_071782562.1">
    <property type="nucleotide sequence ID" value="NZ_BJCD01000044.1"/>
</dbReference>
<comment type="caution">
    <text evidence="3">Lacks conserved residue(s) required for the propagation of feature annotation.</text>
</comment>
<evidence type="ECO:0000259" key="4">
    <source>
        <dbReference type="PROSITE" id="PS51098"/>
    </source>
</evidence>
<dbReference type="Proteomes" id="UP000299794">
    <property type="component" value="Unassembled WGS sequence"/>
</dbReference>
<dbReference type="InterPro" id="IPR036878">
    <property type="entry name" value="Glu_permease_IIB"/>
</dbReference>
<organism evidence="5 6">
    <name type="scientific">Planktothrix agardhii CCAP 1459/11A</name>
    <dbReference type="NCBI Taxonomy" id="282420"/>
    <lineage>
        <taxon>Bacteria</taxon>
        <taxon>Bacillati</taxon>
        <taxon>Cyanobacteriota</taxon>
        <taxon>Cyanophyceae</taxon>
        <taxon>Oscillatoriophycideae</taxon>
        <taxon>Oscillatoriales</taxon>
        <taxon>Microcoleaceae</taxon>
        <taxon>Planktothrix</taxon>
    </lineage>
</organism>
<dbReference type="GO" id="GO:0008982">
    <property type="term" value="F:protein-N(PI)-phosphohistidine-sugar phosphotransferase activity"/>
    <property type="evidence" value="ECO:0007669"/>
    <property type="project" value="InterPro"/>
</dbReference>
<dbReference type="Gene3D" id="3.30.1360.60">
    <property type="entry name" value="Glucose permease domain IIB"/>
    <property type="match status" value="1"/>
</dbReference>
<dbReference type="AlphaFoldDB" id="A0A4P6A0H4"/>
<name>A0A4P6A0H4_PLAAG</name>
<sequence>MIQLPIGQNIQSVDAVALTRLRVKIIDNNLVDEDKLKAAGVEGILRLPDGILHLLVGLGAEQYVRNQ</sequence>
<protein>
    <recommendedName>
        <fullName evidence="4">PTS EIIB type-1 domain-containing protein</fullName>
    </recommendedName>
</protein>
<evidence type="ECO:0000313" key="5">
    <source>
        <dbReference type="EMBL" id="GDZ94497.1"/>
    </source>
</evidence>
<keyword evidence="1" id="KW-0808">Transferase</keyword>
<keyword evidence="2" id="KW-0598">Phosphotransferase system</keyword>
<comment type="caution">
    <text evidence="5">The sequence shown here is derived from an EMBL/GenBank/DDBJ whole genome shotgun (WGS) entry which is preliminary data.</text>
</comment>
<reference evidence="6" key="1">
    <citation type="submission" date="2019-02" db="EMBL/GenBank/DDBJ databases">
        <title>Draft genome sequence of Planktothrix agardhii NIES-905.</title>
        <authorList>
            <person name="Yamaguchi H."/>
            <person name="Suzuki S."/>
            <person name="Kawachi M."/>
        </authorList>
    </citation>
    <scope>NUCLEOTIDE SEQUENCE [LARGE SCALE GENOMIC DNA]</scope>
    <source>
        <strain evidence="6">CCAP 1459/11A</strain>
    </source>
</reference>
<evidence type="ECO:0000256" key="3">
    <source>
        <dbReference type="PROSITE-ProRule" id="PRU00421"/>
    </source>
</evidence>
<dbReference type="PROSITE" id="PS51098">
    <property type="entry name" value="PTS_EIIB_TYPE_1"/>
    <property type="match status" value="1"/>
</dbReference>
<feature type="domain" description="PTS EIIB type-1" evidence="4">
    <location>
        <begin position="1"/>
        <end position="67"/>
    </location>
</feature>
<evidence type="ECO:0000256" key="1">
    <source>
        <dbReference type="ARBA" id="ARBA00022679"/>
    </source>
</evidence>
<dbReference type="EMBL" id="BJCD01000044">
    <property type="protein sequence ID" value="GDZ94497.1"/>
    <property type="molecule type" value="Genomic_DNA"/>
</dbReference>
<evidence type="ECO:0000313" key="6">
    <source>
        <dbReference type="Proteomes" id="UP000299794"/>
    </source>
</evidence>
<dbReference type="SUPFAM" id="SSF55604">
    <property type="entry name" value="Glucose permease domain IIB"/>
    <property type="match status" value="1"/>
</dbReference>
<dbReference type="InterPro" id="IPR001996">
    <property type="entry name" value="PTS_IIB_1"/>
</dbReference>
<evidence type="ECO:0000256" key="2">
    <source>
        <dbReference type="ARBA" id="ARBA00022683"/>
    </source>
</evidence>
<proteinExistence type="predicted"/>